<feature type="compositionally biased region" description="Polar residues" evidence="1">
    <location>
        <begin position="452"/>
        <end position="462"/>
    </location>
</feature>
<comment type="caution">
    <text evidence="2">The sequence shown here is derived from an EMBL/GenBank/DDBJ whole genome shotgun (WGS) entry which is preliminary data.</text>
</comment>
<feature type="compositionally biased region" description="Basic and acidic residues" evidence="1">
    <location>
        <begin position="488"/>
        <end position="498"/>
    </location>
</feature>
<sequence length="715" mass="71478">MSLWGDIATGLAATAGFALGGPVGAALAGGVVGGLIAGAENGWDMDAVLKGATVGAIGGALTMIGGGVGVAAARGAIGAKTSLAMASPAQLMEQGLFKGFIPRAVGGAHVAPGKLYGAMAAPLASPLFNAGISLLAPPGQGAIPLIDISLPTFPQPMPRVMMPDPAKLPDGLSLSGAVVDHYRNLPPLYLANWESFGTGPKEPPPKTWSVPAITAEGAANIPSYAQRVEQLAATYERMRAHDREVAEAVGRVGEQAAAGQRMVGSQVEVLTAMAQVHPADTAAIDTLVEEKVLRPIPPQAGGPVVSEDNYVMTVIESVTHRAEADMREMTEAFRKLAGEVEPPAAPRDTGADPKAEPKTRSDSDDSGAPTGRTDERGGSTADTTGTGLPPVTAVPPLDFQAGQSVPPGSGDLLSPGSAAAPASTTAPAGIAGTTTAAPGTAGTPLTPAVPVAQQQPGATSTMGSGGLDPMLQQAMLQRAAAEQGRGSNRGDRERERRGSGPAPSVRPTAAGPATQTASAPRPGTVQPASTSTAAQPANAARTVSAPATTAPPAAGPAADGNRLQEFVFRDGRSVMVPEVVAHALASAVSDHVGTDARAAYQRTALPLPPPGQPSGLPVDPSELRTGDIAQWLPPDDGSATTVASAAASTAIVVMFDNAPPEVIVAGEPRPLAEVLERDGGAFGVFGGFRRPPGADAGATAVAVDPQAAVPVTISG</sequence>
<keyword evidence="3" id="KW-1185">Reference proteome</keyword>
<evidence type="ECO:0000313" key="3">
    <source>
        <dbReference type="Proteomes" id="UP001595696"/>
    </source>
</evidence>
<organism evidence="2 3">
    <name type="scientific">Nocardia jiangsuensis</name>
    <dbReference type="NCBI Taxonomy" id="1691563"/>
    <lineage>
        <taxon>Bacteria</taxon>
        <taxon>Bacillati</taxon>
        <taxon>Actinomycetota</taxon>
        <taxon>Actinomycetes</taxon>
        <taxon>Mycobacteriales</taxon>
        <taxon>Nocardiaceae</taxon>
        <taxon>Nocardia</taxon>
    </lineage>
</organism>
<evidence type="ECO:0000313" key="2">
    <source>
        <dbReference type="EMBL" id="MFC3963087.1"/>
    </source>
</evidence>
<evidence type="ECO:0000256" key="1">
    <source>
        <dbReference type="SAM" id="MobiDB-lite"/>
    </source>
</evidence>
<feature type="compositionally biased region" description="Low complexity" evidence="1">
    <location>
        <begin position="412"/>
        <end position="448"/>
    </location>
</feature>
<feature type="region of interest" description="Disordered" evidence="1">
    <location>
        <begin position="338"/>
        <end position="559"/>
    </location>
</feature>
<accession>A0ABV8DSL7</accession>
<proteinExistence type="predicted"/>
<dbReference type="Proteomes" id="UP001595696">
    <property type="component" value="Unassembled WGS sequence"/>
</dbReference>
<dbReference type="EMBL" id="JBHSAX010000013">
    <property type="protein sequence ID" value="MFC3963087.1"/>
    <property type="molecule type" value="Genomic_DNA"/>
</dbReference>
<feature type="compositionally biased region" description="Low complexity" evidence="1">
    <location>
        <begin position="539"/>
        <end position="558"/>
    </location>
</feature>
<feature type="compositionally biased region" description="Low complexity" evidence="1">
    <location>
        <begin position="470"/>
        <end position="486"/>
    </location>
</feature>
<reference evidence="3" key="1">
    <citation type="journal article" date="2019" name="Int. J. Syst. Evol. Microbiol.">
        <title>The Global Catalogue of Microorganisms (GCM) 10K type strain sequencing project: providing services to taxonomists for standard genome sequencing and annotation.</title>
        <authorList>
            <consortium name="The Broad Institute Genomics Platform"/>
            <consortium name="The Broad Institute Genome Sequencing Center for Infectious Disease"/>
            <person name="Wu L."/>
            <person name="Ma J."/>
        </authorList>
    </citation>
    <scope>NUCLEOTIDE SEQUENCE [LARGE SCALE GENOMIC DNA]</scope>
    <source>
        <strain evidence="3">CGMCC 4.7330</strain>
    </source>
</reference>
<feature type="compositionally biased region" description="Basic and acidic residues" evidence="1">
    <location>
        <begin position="349"/>
        <end position="363"/>
    </location>
</feature>
<gene>
    <name evidence="2" type="ORF">ACFO0B_13915</name>
</gene>
<protein>
    <submittedName>
        <fullName evidence="2">Uncharacterized protein</fullName>
    </submittedName>
</protein>
<name>A0ABV8DSL7_9NOCA</name>
<feature type="compositionally biased region" description="Polar residues" evidence="1">
    <location>
        <begin position="526"/>
        <end position="535"/>
    </location>
</feature>
<dbReference type="RefSeq" id="WP_378612820.1">
    <property type="nucleotide sequence ID" value="NZ_JBHSAX010000013.1"/>
</dbReference>